<sequence length="76" mass="9458">MLWLSLDENYVKRYAIIKTIADWTVWLYIFIPGMLFLIVFYLYYLGNTSPYFIHFMDKYLFFVFFFYLLWGKYALS</sequence>
<feature type="transmembrane region" description="Helical" evidence="1">
    <location>
        <begin position="51"/>
        <end position="70"/>
    </location>
</feature>
<proteinExistence type="predicted"/>
<comment type="caution">
    <text evidence="2">The sequence shown here is derived from an EMBL/GenBank/DDBJ whole genome shotgun (WGS) entry which is preliminary data.</text>
</comment>
<protein>
    <submittedName>
        <fullName evidence="2">Uncharacterized protein</fullName>
    </submittedName>
</protein>
<keyword evidence="1" id="KW-0472">Membrane</keyword>
<dbReference type="Proteomes" id="UP000250174">
    <property type="component" value="Unassembled WGS sequence"/>
</dbReference>
<evidence type="ECO:0000313" key="2">
    <source>
        <dbReference type="EMBL" id="RAS73514.1"/>
    </source>
</evidence>
<dbReference type="AlphaFoldDB" id="A0AAX1Q4B7"/>
<organism evidence="2 3">
    <name type="scientific">Priestia endophytica</name>
    <dbReference type="NCBI Taxonomy" id="135735"/>
    <lineage>
        <taxon>Bacteria</taxon>
        <taxon>Bacillati</taxon>
        <taxon>Bacillota</taxon>
        <taxon>Bacilli</taxon>
        <taxon>Bacillales</taxon>
        <taxon>Bacillaceae</taxon>
        <taxon>Priestia</taxon>
    </lineage>
</organism>
<dbReference type="RefSeq" id="WP_111923246.1">
    <property type="nucleotide sequence ID" value="NZ_LVYK01000055.1"/>
</dbReference>
<keyword evidence="1" id="KW-1133">Transmembrane helix</keyword>
<gene>
    <name evidence="2" type="ORF">A3864_20530</name>
</gene>
<accession>A0AAX1Q4B7</accession>
<dbReference type="EMBL" id="LVYK01000055">
    <property type="protein sequence ID" value="RAS73514.1"/>
    <property type="molecule type" value="Genomic_DNA"/>
</dbReference>
<name>A0AAX1Q4B7_9BACI</name>
<evidence type="ECO:0000313" key="3">
    <source>
        <dbReference type="Proteomes" id="UP000250174"/>
    </source>
</evidence>
<reference evidence="2 3" key="1">
    <citation type="submission" date="2016-03" db="EMBL/GenBank/DDBJ databases">
        <title>Comparison of Bacillus endophyticus and B. anthracis characteristics using whole genome sequence analysis and microbiological techniques.</title>
        <authorList>
            <person name="Lekota K.E."/>
            <person name="Mafofo J."/>
            <person name="Rees J."/>
            <person name="Muchadeyi F.C."/>
            <person name="Madoroba E."/>
            <person name="Van Heerden H."/>
        </authorList>
    </citation>
    <scope>NUCLEOTIDE SEQUENCE [LARGE SCALE GENOMIC DNA]</scope>
    <source>
        <strain evidence="2 3">3631_10C</strain>
    </source>
</reference>
<keyword evidence="1" id="KW-0812">Transmembrane</keyword>
<evidence type="ECO:0000256" key="1">
    <source>
        <dbReference type="SAM" id="Phobius"/>
    </source>
</evidence>
<feature type="transmembrane region" description="Helical" evidence="1">
    <location>
        <begin position="20"/>
        <end position="45"/>
    </location>
</feature>